<evidence type="ECO:0000313" key="2">
    <source>
        <dbReference type="EMBL" id="KAK7045934.1"/>
    </source>
</evidence>
<evidence type="ECO:0008006" key="4">
    <source>
        <dbReference type="Google" id="ProtNLM"/>
    </source>
</evidence>
<feature type="compositionally biased region" description="Acidic residues" evidence="1">
    <location>
        <begin position="22"/>
        <end position="33"/>
    </location>
</feature>
<sequence>MSESHPSREPTPDFGAERTDISDDEEWNEDDEPLDRKAAARSKRRMERRNEERAERREERQEELEKRVAEFRADRGRRAAKERQRRAQERHQREVRRGAANGKEKSRLNKEISDTLDINVPADRGCEQCDQKHLHCTKSPKGIACLPCQKAKQACSLIGGGKGRRTMETRRAIATSNESRIVETMDALTKSVNELKGVIGNLTNLLAIKQSEDDNYNLKREHEAQPSVDR</sequence>
<dbReference type="AlphaFoldDB" id="A0AAW0D4Z0"/>
<reference evidence="2 3" key="1">
    <citation type="submission" date="2024-01" db="EMBL/GenBank/DDBJ databases">
        <title>A draft genome for a cacao thread blight-causing isolate of Paramarasmius palmivorus.</title>
        <authorList>
            <person name="Baruah I.K."/>
            <person name="Bukari Y."/>
            <person name="Amoako-Attah I."/>
            <person name="Meinhardt L.W."/>
            <person name="Bailey B.A."/>
            <person name="Cohen S.P."/>
        </authorList>
    </citation>
    <scope>NUCLEOTIDE SEQUENCE [LARGE SCALE GENOMIC DNA]</scope>
    <source>
        <strain evidence="2 3">GH-12</strain>
    </source>
</reference>
<evidence type="ECO:0000256" key="1">
    <source>
        <dbReference type="SAM" id="MobiDB-lite"/>
    </source>
</evidence>
<organism evidence="2 3">
    <name type="scientific">Paramarasmius palmivorus</name>
    <dbReference type="NCBI Taxonomy" id="297713"/>
    <lineage>
        <taxon>Eukaryota</taxon>
        <taxon>Fungi</taxon>
        <taxon>Dikarya</taxon>
        <taxon>Basidiomycota</taxon>
        <taxon>Agaricomycotina</taxon>
        <taxon>Agaricomycetes</taxon>
        <taxon>Agaricomycetidae</taxon>
        <taxon>Agaricales</taxon>
        <taxon>Marasmiineae</taxon>
        <taxon>Marasmiaceae</taxon>
        <taxon>Paramarasmius</taxon>
    </lineage>
</organism>
<protein>
    <recommendedName>
        <fullName evidence="4">Zn(2)-C6 fungal-type domain-containing protein</fullName>
    </recommendedName>
</protein>
<keyword evidence="3" id="KW-1185">Reference proteome</keyword>
<feature type="region of interest" description="Disordered" evidence="1">
    <location>
        <begin position="1"/>
        <end position="110"/>
    </location>
</feature>
<accession>A0AAW0D4Z0</accession>
<comment type="caution">
    <text evidence="2">The sequence shown here is derived from an EMBL/GenBank/DDBJ whole genome shotgun (WGS) entry which is preliminary data.</text>
</comment>
<evidence type="ECO:0000313" key="3">
    <source>
        <dbReference type="Proteomes" id="UP001383192"/>
    </source>
</evidence>
<proteinExistence type="predicted"/>
<feature type="compositionally biased region" description="Basic and acidic residues" evidence="1">
    <location>
        <begin position="48"/>
        <end position="110"/>
    </location>
</feature>
<feature type="compositionally biased region" description="Basic and acidic residues" evidence="1">
    <location>
        <begin position="1"/>
        <end position="21"/>
    </location>
</feature>
<dbReference type="EMBL" id="JAYKXP010000022">
    <property type="protein sequence ID" value="KAK7045934.1"/>
    <property type="molecule type" value="Genomic_DNA"/>
</dbReference>
<gene>
    <name evidence="2" type="ORF">VNI00_006929</name>
</gene>
<name>A0AAW0D4Z0_9AGAR</name>
<dbReference type="Proteomes" id="UP001383192">
    <property type="component" value="Unassembled WGS sequence"/>
</dbReference>